<dbReference type="EMBL" id="CP018477">
    <property type="protein sequence ID" value="ASV72638.1"/>
    <property type="molecule type" value="Genomic_DNA"/>
</dbReference>
<reference evidence="1 2" key="1">
    <citation type="journal article" name="Front. Microbiol.">
        <title>Sugar Metabolism of the First Thermophilic Planctomycete Thermogutta terrifontis: Comparative Genomic and Transcriptomic Approaches.</title>
        <authorList>
            <person name="Elcheninov A.G."/>
            <person name="Menzel P."/>
            <person name="Gudbergsdottir S.R."/>
            <person name="Slesarev A.I."/>
            <person name="Kadnikov V.V."/>
            <person name="Krogh A."/>
            <person name="Bonch-Osmolovskaya E.A."/>
            <person name="Peng X."/>
            <person name="Kublanov I.V."/>
        </authorList>
    </citation>
    <scope>NUCLEOTIDE SEQUENCE [LARGE SCALE GENOMIC DNA]</scope>
    <source>
        <strain evidence="1 2">R1</strain>
    </source>
</reference>
<dbReference type="KEGG" id="ttf:THTE_0036"/>
<protein>
    <submittedName>
        <fullName evidence="1">Uncharacterized protein</fullName>
    </submittedName>
</protein>
<dbReference type="Proteomes" id="UP000215086">
    <property type="component" value="Chromosome"/>
</dbReference>
<dbReference type="AlphaFoldDB" id="A0A286R9K5"/>
<proteinExistence type="predicted"/>
<accession>A0A286R9K5</accession>
<keyword evidence="2" id="KW-1185">Reference proteome</keyword>
<evidence type="ECO:0000313" key="1">
    <source>
        <dbReference type="EMBL" id="ASV72638.1"/>
    </source>
</evidence>
<name>A0A286R9K5_9BACT</name>
<sequence length="45" mass="5272">MNVFWARFMNRPYQRRRDPLVGSVYQRSIMNSVSAGTEVPRGKRG</sequence>
<gene>
    <name evidence="1" type="ORF">THTE_0036</name>
</gene>
<organism evidence="1 2">
    <name type="scientific">Thermogutta terrifontis</name>
    <dbReference type="NCBI Taxonomy" id="1331910"/>
    <lineage>
        <taxon>Bacteria</taxon>
        <taxon>Pseudomonadati</taxon>
        <taxon>Planctomycetota</taxon>
        <taxon>Planctomycetia</taxon>
        <taxon>Pirellulales</taxon>
        <taxon>Thermoguttaceae</taxon>
        <taxon>Thermogutta</taxon>
    </lineage>
</organism>
<evidence type="ECO:0000313" key="2">
    <source>
        <dbReference type="Proteomes" id="UP000215086"/>
    </source>
</evidence>